<dbReference type="Gene3D" id="1.10.10.60">
    <property type="entry name" value="Homeodomain-like"/>
    <property type="match status" value="1"/>
</dbReference>
<proteinExistence type="predicted"/>
<name>A0A8J3RBL2_9ACTN</name>
<evidence type="ECO:0008006" key="3">
    <source>
        <dbReference type="Google" id="ProtNLM"/>
    </source>
</evidence>
<gene>
    <name evidence="1" type="ORF">Mth01_40980</name>
</gene>
<evidence type="ECO:0000313" key="2">
    <source>
        <dbReference type="Proteomes" id="UP000610966"/>
    </source>
</evidence>
<dbReference type="SUPFAM" id="SSF46689">
    <property type="entry name" value="Homeodomain-like"/>
    <property type="match status" value="1"/>
</dbReference>
<dbReference type="InterPro" id="IPR009057">
    <property type="entry name" value="Homeodomain-like_sf"/>
</dbReference>
<sequence>MSRTSQRADRFEALRAEAAALRAAGKSRMQIKETLGIRSNGTLDELLKGTVPPESLLRPRAKDDLRQRARELRAQGWTYREIGAELGVSKSSISLWVRDLPREGRLSYEEFRKRNDEGRRRYWDQERRTREAARGAISDAAADEIGLLTDREILMLGAIAYWCEGAKNKPHHRYDRLTFVNSDAGLIKLFLRFLDVAGVDRGDLIFRLMIHESADVVAAQEYWREITGASAELFKEPSLKRHNPKTVRRNVGDGYRGCLRIDVRRSMWLYRKIEGWVRGVVHEIEAPVSAPS</sequence>
<dbReference type="Proteomes" id="UP000610966">
    <property type="component" value="Unassembled WGS sequence"/>
</dbReference>
<accession>A0A8J3RBL2</accession>
<protein>
    <recommendedName>
        <fullName evidence="3">Homeodomain-like domain-containing protein</fullName>
    </recommendedName>
</protein>
<comment type="caution">
    <text evidence="1">The sequence shown here is derived from an EMBL/GenBank/DDBJ whole genome shotgun (WGS) entry which is preliminary data.</text>
</comment>
<reference evidence="1" key="1">
    <citation type="submission" date="2021-01" db="EMBL/GenBank/DDBJ databases">
        <title>Whole genome shotgun sequence of Sphaerimonospora thailandensis NBRC 107569.</title>
        <authorList>
            <person name="Komaki H."/>
            <person name="Tamura T."/>
        </authorList>
    </citation>
    <scope>NUCLEOTIDE SEQUENCE</scope>
    <source>
        <strain evidence="1">NBRC 107569</strain>
    </source>
</reference>
<organism evidence="1 2">
    <name type="scientific">Sphaerimonospora thailandensis</name>
    <dbReference type="NCBI Taxonomy" id="795644"/>
    <lineage>
        <taxon>Bacteria</taxon>
        <taxon>Bacillati</taxon>
        <taxon>Actinomycetota</taxon>
        <taxon>Actinomycetes</taxon>
        <taxon>Streptosporangiales</taxon>
        <taxon>Streptosporangiaceae</taxon>
        <taxon>Sphaerimonospora</taxon>
    </lineage>
</organism>
<dbReference type="RefSeq" id="WP_204017528.1">
    <property type="nucleotide sequence ID" value="NZ_BOOG01000041.1"/>
</dbReference>
<dbReference type="AlphaFoldDB" id="A0A8J3RBL2"/>
<dbReference type="Pfam" id="PF13384">
    <property type="entry name" value="HTH_23"/>
    <property type="match status" value="1"/>
</dbReference>
<evidence type="ECO:0000313" key="1">
    <source>
        <dbReference type="EMBL" id="GIH71845.1"/>
    </source>
</evidence>
<dbReference type="EMBL" id="BOOG01000041">
    <property type="protein sequence ID" value="GIH71845.1"/>
    <property type="molecule type" value="Genomic_DNA"/>
</dbReference>
<keyword evidence="2" id="KW-1185">Reference proteome</keyword>